<keyword evidence="4 6" id="KW-1133">Transmembrane helix</keyword>
<evidence type="ECO:0000259" key="7">
    <source>
        <dbReference type="Pfam" id="PF00892"/>
    </source>
</evidence>
<sequence>MNKHNSVLLGVVVAIFFWASNFNAVQAMSPDISPFLAAGLRFGVAAILLLMLRATREQKHNVTLSRKDLVCLFIIASVGVTVQNFSIFAAMRHTSPTNASIIMANVPLTGVLLSAMILKSNITRLNIVGSLISVVGVVLVITHGELSSVSFNLGDLLMVLALMSGCLYTILLKLWSQHIPLEQQLRWVMCLGTIQLFVIATIEGDLAFDIARLTTKDTLLVIYMGLFGTLLSYYFWMKGAILLGPKKTTSLFNALPVFSLMISLFMGAKIFGVQLVGIAIVVLGFFVGNASSSGQRKVVMKRA</sequence>
<feature type="transmembrane region" description="Helical" evidence="6">
    <location>
        <begin position="187"/>
        <end position="208"/>
    </location>
</feature>
<comment type="subcellular location">
    <subcellularLocation>
        <location evidence="1">Membrane</location>
        <topology evidence="1">Multi-pass membrane protein</topology>
    </subcellularLocation>
</comment>
<dbReference type="PANTHER" id="PTHR32322">
    <property type="entry name" value="INNER MEMBRANE TRANSPORTER"/>
    <property type="match status" value="1"/>
</dbReference>
<evidence type="ECO:0000256" key="6">
    <source>
        <dbReference type="SAM" id="Phobius"/>
    </source>
</evidence>
<dbReference type="Pfam" id="PF00892">
    <property type="entry name" value="EamA"/>
    <property type="match status" value="2"/>
</dbReference>
<reference evidence="8 9" key="1">
    <citation type="submission" date="2019-09" db="EMBL/GenBank/DDBJ databases">
        <title>Draft genome sequencing and comparative genomics of hatchery-associated Vibrios.</title>
        <authorList>
            <person name="Kehlet-Delgado H."/>
            <person name="Mueller R.S."/>
        </authorList>
    </citation>
    <scope>NUCLEOTIDE SEQUENCE [LARGE SCALE GENOMIC DNA]</scope>
    <source>
        <strain evidence="8 9">09-121-3</strain>
    </source>
</reference>
<comment type="similarity">
    <text evidence="2">Belongs to the EamA transporter family.</text>
</comment>
<feature type="domain" description="EamA" evidence="7">
    <location>
        <begin position="8"/>
        <end position="141"/>
    </location>
</feature>
<evidence type="ECO:0000256" key="5">
    <source>
        <dbReference type="ARBA" id="ARBA00023136"/>
    </source>
</evidence>
<dbReference type="GO" id="GO:0016020">
    <property type="term" value="C:membrane"/>
    <property type="evidence" value="ECO:0007669"/>
    <property type="project" value="UniProtKB-SubCell"/>
</dbReference>
<dbReference type="InterPro" id="IPR037185">
    <property type="entry name" value="EmrE-like"/>
</dbReference>
<keyword evidence="5 6" id="KW-0472">Membrane</keyword>
<dbReference type="RefSeq" id="WP_171351720.1">
    <property type="nucleotide sequence ID" value="NZ_VTXP01000001.1"/>
</dbReference>
<feature type="transmembrane region" description="Helical" evidence="6">
    <location>
        <begin position="125"/>
        <end position="144"/>
    </location>
</feature>
<protein>
    <submittedName>
        <fullName evidence="8">DMT family transporter</fullName>
    </submittedName>
</protein>
<feature type="transmembrane region" description="Helical" evidence="6">
    <location>
        <begin position="248"/>
        <end position="266"/>
    </location>
</feature>
<feature type="transmembrane region" description="Helical" evidence="6">
    <location>
        <begin position="272"/>
        <end position="292"/>
    </location>
</feature>
<accession>A0AAP7DCM7</accession>
<proteinExistence type="inferred from homology"/>
<feature type="transmembrane region" description="Helical" evidence="6">
    <location>
        <begin position="72"/>
        <end position="91"/>
    </location>
</feature>
<evidence type="ECO:0000256" key="1">
    <source>
        <dbReference type="ARBA" id="ARBA00004141"/>
    </source>
</evidence>
<feature type="domain" description="EamA" evidence="7">
    <location>
        <begin position="153"/>
        <end position="287"/>
    </location>
</feature>
<dbReference type="PANTHER" id="PTHR32322:SF2">
    <property type="entry name" value="EAMA DOMAIN-CONTAINING PROTEIN"/>
    <property type="match status" value="1"/>
</dbReference>
<gene>
    <name evidence="8" type="ORF">F0238_02200</name>
</gene>
<keyword evidence="3 6" id="KW-0812">Transmembrane</keyword>
<dbReference type="Proteomes" id="UP000576645">
    <property type="component" value="Unassembled WGS sequence"/>
</dbReference>
<dbReference type="EMBL" id="VTXP01000001">
    <property type="protein sequence ID" value="NOJ21535.1"/>
    <property type="molecule type" value="Genomic_DNA"/>
</dbReference>
<dbReference type="InterPro" id="IPR050638">
    <property type="entry name" value="AA-Vitamin_Transporters"/>
</dbReference>
<evidence type="ECO:0000256" key="3">
    <source>
        <dbReference type="ARBA" id="ARBA00022692"/>
    </source>
</evidence>
<evidence type="ECO:0000313" key="9">
    <source>
        <dbReference type="Proteomes" id="UP000576645"/>
    </source>
</evidence>
<feature type="transmembrane region" description="Helical" evidence="6">
    <location>
        <begin position="34"/>
        <end position="52"/>
    </location>
</feature>
<dbReference type="InterPro" id="IPR000620">
    <property type="entry name" value="EamA_dom"/>
</dbReference>
<name>A0AAP7DCM7_9VIBR</name>
<dbReference type="AlphaFoldDB" id="A0AAP7DCM7"/>
<feature type="transmembrane region" description="Helical" evidence="6">
    <location>
        <begin position="156"/>
        <end position="175"/>
    </location>
</feature>
<dbReference type="SUPFAM" id="SSF103481">
    <property type="entry name" value="Multidrug resistance efflux transporter EmrE"/>
    <property type="match status" value="2"/>
</dbReference>
<comment type="caution">
    <text evidence="8">The sequence shown here is derived from an EMBL/GenBank/DDBJ whole genome shotgun (WGS) entry which is preliminary data.</text>
</comment>
<evidence type="ECO:0000313" key="8">
    <source>
        <dbReference type="EMBL" id="NOJ21535.1"/>
    </source>
</evidence>
<evidence type="ECO:0000256" key="2">
    <source>
        <dbReference type="ARBA" id="ARBA00007362"/>
    </source>
</evidence>
<feature type="transmembrane region" description="Helical" evidence="6">
    <location>
        <begin position="97"/>
        <end position="118"/>
    </location>
</feature>
<evidence type="ECO:0000256" key="4">
    <source>
        <dbReference type="ARBA" id="ARBA00022989"/>
    </source>
</evidence>
<feature type="transmembrane region" description="Helical" evidence="6">
    <location>
        <begin position="220"/>
        <end position="236"/>
    </location>
</feature>
<organism evidence="8 9">
    <name type="scientific">Vibrio coralliilyticus</name>
    <dbReference type="NCBI Taxonomy" id="190893"/>
    <lineage>
        <taxon>Bacteria</taxon>
        <taxon>Pseudomonadati</taxon>
        <taxon>Pseudomonadota</taxon>
        <taxon>Gammaproteobacteria</taxon>
        <taxon>Vibrionales</taxon>
        <taxon>Vibrionaceae</taxon>
        <taxon>Vibrio</taxon>
    </lineage>
</organism>